<evidence type="ECO:0000313" key="2">
    <source>
        <dbReference type="Proteomes" id="UP000018550"/>
    </source>
</evidence>
<dbReference type="RefSeq" id="WP_023789883.1">
    <property type="nucleotide sequence ID" value="NC_022998.1"/>
</dbReference>
<dbReference type="AlphaFoldDB" id="V5RKI7"/>
<protein>
    <submittedName>
        <fullName evidence="1">Uncharacterized protein</fullName>
    </submittedName>
</protein>
<dbReference type="PATRIC" id="fig|1276258.3.peg.784"/>
<organism evidence="1 2">
    <name type="scientific">Spiroplasma apis B31</name>
    <dbReference type="NCBI Taxonomy" id="1276258"/>
    <lineage>
        <taxon>Bacteria</taxon>
        <taxon>Bacillati</taxon>
        <taxon>Mycoplasmatota</taxon>
        <taxon>Mollicutes</taxon>
        <taxon>Entomoplasmatales</taxon>
        <taxon>Spiroplasmataceae</taxon>
        <taxon>Spiroplasma</taxon>
    </lineage>
</organism>
<dbReference type="KEGG" id="sapi:SAPIS_v1c07710"/>
<dbReference type="STRING" id="1276258.SAPIS_v1c07710"/>
<reference evidence="1 2" key="1">
    <citation type="journal article" date="2014" name="Genome Announc.">
        <title>Complete Genome Sequence of Spiroplasma apis B31T (ATCC 33834), a Bacterium Associated with May Disease of Honeybees (Apis mellifera).</title>
        <authorList>
            <person name="Ku C."/>
            <person name="Lo W.S."/>
            <person name="Chen L.L."/>
            <person name="Kuo C.H."/>
        </authorList>
    </citation>
    <scope>NUCLEOTIDE SEQUENCE [LARGE SCALE GENOMIC DNA]</scope>
    <source>
        <strain evidence="1">B31</strain>
    </source>
</reference>
<keyword evidence="2" id="KW-1185">Reference proteome</keyword>
<accession>V5RKI7</accession>
<proteinExistence type="predicted"/>
<evidence type="ECO:0000313" key="1">
    <source>
        <dbReference type="EMBL" id="AHB36616.1"/>
    </source>
</evidence>
<name>V5RKI7_SPIAP</name>
<dbReference type="HOGENOM" id="CLU_2865551_0_0_14"/>
<gene>
    <name evidence="1" type="ORF">SAPIS_v1c07710</name>
</gene>
<sequence length="64" mass="7819">MKYYIGQIWWGYLEFPVDYYREDTKKFRAGTQKLRTFAIVKINKYDTGRVVDGSWTVKDKYSFF</sequence>
<dbReference type="Proteomes" id="UP000018550">
    <property type="component" value="Chromosome"/>
</dbReference>
<dbReference type="EMBL" id="CP006682">
    <property type="protein sequence ID" value="AHB36616.1"/>
    <property type="molecule type" value="Genomic_DNA"/>
</dbReference>